<feature type="region of interest" description="Disordered" evidence="1">
    <location>
        <begin position="184"/>
        <end position="231"/>
    </location>
</feature>
<evidence type="ECO:0000313" key="3">
    <source>
        <dbReference type="Proteomes" id="UP000177594"/>
    </source>
</evidence>
<evidence type="ECO:0000313" key="2">
    <source>
        <dbReference type="EMBL" id="OGM98783.1"/>
    </source>
</evidence>
<dbReference type="Proteomes" id="UP000177594">
    <property type="component" value="Unassembled WGS sequence"/>
</dbReference>
<sequence length="231" mass="26579">MPRSRKAIIGVLIFSALFLVLAGWTSYLLYPVAYHSDQFKINVSKQDSEKARREFNEMMLAYKTVEKYRLKWLANRYLLEDAFLYEPALHLVDDHDYDRVINDLEKYKDDYRAAHLIGVAKVRKAQSDYAFEKDPKVKIGIMKEMMKEVSPYFKNAVKGSSFNFDDALNYDIVSNEDSAKNLLENKKPPLVRLGYEPKGKEPGAPQKKETEKPKLDEEKKDPGSGGLGKRG</sequence>
<accession>A0A1F8ED53</accession>
<proteinExistence type="predicted"/>
<name>A0A1F8ED53_9BACT</name>
<evidence type="ECO:0000256" key="1">
    <source>
        <dbReference type="SAM" id="MobiDB-lite"/>
    </source>
</evidence>
<dbReference type="AlphaFoldDB" id="A0A1F8ED53"/>
<comment type="caution">
    <text evidence="2">The sequence shown here is derived from an EMBL/GenBank/DDBJ whole genome shotgun (WGS) entry which is preliminary data.</text>
</comment>
<organism evidence="2 3">
    <name type="scientific">Candidatus Yanofskybacteria bacterium RIFCSPHIGHO2_01_FULL_39_8b</name>
    <dbReference type="NCBI Taxonomy" id="1802659"/>
    <lineage>
        <taxon>Bacteria</taxon>
        <taxon>Candidatus Yanofskyibacteriota</taxon>
    </lineage>
</organism>
<feature type="compositionally biased region" description="Basic and acidic residues" evidence="1">
    <location>
        <begin position="195"/>
        <end position="222"/>
    </location>
</feature>
<gene>
    <name evidence="2" type="ORF">A2817_00220</name>
</gene>
<dbReference type="EMBL" id="MGIZ01000032">
    <property type="protein sequence ID" value="OGM98783.1"/>
    <property type="molecule type" value="Genomic_DNA"/>
</dbReference>
<reference evidence="2 3" key="1">
    <citation type="journal article" date="2016" name="Nat. Commun.">
        <title>Thousands of microbial genomes shed light on interconnected biogeochemical processes in an aquifer system.</title>
        <authorList>
            <person name="Anantharaman K."/>
            <person name="Brown C.T."/>
            <person name="Hug L.A."/>
            <person name="Sharon I."/>
            <person name="Castelle C.J."/>
            <person name="Probst A.J."/>
            <person name="Thomas B.C."/>
            <person name="Singh A."/>
            <person name="Wilkins M.J."/>
            <person name="Karaoz U."/>
            <person name="Brodie E.L."/>
            <person name="Williams K.H."/>
            <person name="Hubbard S.S."/>
            <person name="Banfield J.F."/>
        </authorList>
    </citation>
    <scope>NUCLEOTIDE SEQUENCE [LARGE SCALE GENOMIC DNA]</scope>
</reference>
<protein>
    <submittedName>
        <fullName evidence="2">Uncharacterized protein</fullName>
    </submittedName>
</protein>